<evidence type="ECO:0000313" key="11">
    <source>
        <dbReference type="Proteomes" id="UP000256337"/>
    </source>
</evidence>
<evidence type="ECO:0000256" key="2">
    <source>
        <dbReference type="ARBA" id="ARBA00005170"/>
    </source>
</evidence>
<reference evidence="10 11" key="1">
    <citation type="journal article" date="2018" name="Vet. Microbiol.">
        <title>Characterisation of Staphylococcus felis isolated from cats using whole genome sequencing.</title>
        <authorList>
            <person name="Worthing K."/>
            <person name="Pang S."/>
            <person name="Trott D.J."/>
            <person name="Abraham S."/>
            <person name="Coombs G.W."/>
            <person name="Jordan D."/>
            <person name="McIntyre L."/>
            <person name="Davies M.R."/>
            <person name="Norris J."/>
        </authorList>
    </citation>
    <scope>NUCLEOTIDE SEQUENCE [LARGE SCALE GENOMIC DNA]</scope>
    <source>
        <strain evidence="10 11">F25</strain>
    </source>
</reference>
<keyword evidence="6 9" id="KW-0210">Decarboxylase</keyword>
<comment type="catalytic activity">
    <reaction evidence="1 9">
        <text>(2S)-2-acetolactate + H(+) = (R)-acetoin + CO2</text>
        <dbReference type="Rhea" id="RHEA:21580"/>
        <dbReference type="ChEBI" id="CHEBI:15378"/>
        <dbReference type="ChEBI" id="CHEBI:15686"/>
        <dbReference type="ChEBI" id="CHEBI:16526"/>
        <dbReference type="ChEBI" id="CHEBI:58476"/>
        <dbReference type="EC" id="4.1.1.5"/>
    </reaction>
</comment>
<keyword evidence="8 9" id="KW-0456">Lyase</keyword>
<dbReference type="PANTHER" id="PTHR35524">
    <property type="entry name" value="ALPHA-ACETOLACTATE DECARBOXYLASE"/>
    <property type="match status" value="1"/>
</dbReference>
<dbReference type="Pfam" id="PF03306">
    <property type="entry name" value="AAL_decarboxy"/>
    <property type="match status" value="1"/>
</dbReference>
<name>A0AAX1RVD8_9STAP</name>
<sequence length="220" mass="24653">MAGALEGTASIDELLQKGDHGIATLTGSNGEVILVEGKAYHASADNDTVVELRGDEKTPYATVAQFVPDTLFHTKVESHESLYKKICSKMLSENVFAVVKITGMFKHMHIRVMPKQEPPYQRLIESARKQPQYRRDNVEGTIVAIFTPEIFHGVGSAGFHAHFLSDDTTFMGHILDFEIEHGKIEIQNCNTFEQHLPTDPSFLNKTFDYQNITKDITEAE</sequence>
<dbReference type="NCBIfam" id="TIGR01252">
    <property type="entry name" value="acetolac_decarb"/>
    <property type="match status" value="1"/>
</dbReference>
<dbReference type="GO" id="GO:0045151">
    <property type="term" value="P:acetoin biosynthetic process"/>
    <property type="evidence" value="ECO:0007669"/>
    <property type="project" value="UniProtKB-UniRule"/>
</dbReference>
<protein>
    <recommendedName>
        <fullName evidence="5 9">Alpha-acetolactate decarboxylase</fullName>
        <ecNumber evidence="4 9">4.1.1.5</ecNumber>
    </recommendedName>
</protein>
<proteinExistence type="inferred from homology"/>
<evidence type="ECO:0000256" key="3">
    <source>
        <dbReference type="ARBA" id="ARBA00007106"/>
    </source>
</evidence>
<comment type="pathway">
    <text evidence="2 9">Polyol metabolism; (R,R)-butane-2,3-diol biosynthesis; (R,R)-butane-2,3-diol from pyruvate: step 2/3.</text>
</comment>
<gene>
    <name evidence="10" type="primary">budA</name>
    <name evidence="10" type="ORF">DOS76_07765</name>
</gene>
<dbReference type="EMBL" id="QKYD01000115">
    <property type="protein sequence ID" value="REI20982.1"/>
    <property type="molecule type" value="Genomic_DNA"/>
</dbReference>
<dbReference type="CDD" id="cd17299">
    <property type="entry name" value="acetolactate_decarboxylase"/>
    <property type="match status" value="1"/>
</dbReference>
<dbReference type="AlphaFoldDB" id="A0AAX1RVD8"/>
<evidence type="ECO:0000313" key="10">
    <source>
        <dbReference type="EMBL" id="REI20982.1"/>
    </source>
</evidence>
<dbReference type="Gene3D" id="3.30.1330.80">
    <property type="entry name" value="Hypothetical protein, similar to alpha- acetolactate decarboxylase, domain 2"/>
    <property type="match status" value="2"/>
</dbReference>
<evidence type="ECO:0000256" key="7">
    <source>
        <dbReference type="ARBA" id="ARBA00023061"/>
    </source>
</evidence>
<dbReference type="SUPFAM" id="SSF117856">
    <property type="entry name" value="AF0104/ALDC/Ptd012-like"/>
    <property type="match status" value="1"/>
</dbReference>
<dbReference type="InterPro" id="IPR005128">
    <property type="entry name" value="Acetolactate_a_deCO2ase"/>
</dbReference>
<dbReference type="GO" id="GO:0047605">
    <property type="term" value="F:acetolactate decarboxylase activity"/>
    <property type="evidence" value="ECO:0007669"/>
    <property type="project" value="UniProtKB-UniRule"/>
</dbReference>
<dbReference type="PANTHER" id="PTHR35524:SF1">
    <property type="entry name" value="ALPHA-ACETOLACTATE DECARBOXYLASE"/>
    <property type="match status" value="1"/>
</dbReference>
<evidence type="ECO:0000256" key="6">
    <source>
        <dbReference type="ARBA" id="ARBA00022793"/>
    </source>
</evidence>
<dbReference type="Proteomes" id="UP000256337">
    <property type="component" value="Unassembled WGS sequence"/>
</dbReference>
<accession>A0AAX1RVD8</accession>
<evidence type="ECO:0000256" key="9">
    <source>
        <dbReference type="PIRNR" id="PIRNR001332"/>
    </source>
</evidence>
<evidence type="ECO:0000256" key="8">
    <source>
        <dbReference type="ARBA" id="ARBA00023239"/>
    </source>
</evidence>
<organism evidence="10 11">
    <name type="scientific">Staphylococcus felis</name>
    <dbReference type="NCBI Taxonomy" id="46127"/>
    <lineage>
        <taxon>Bacteria</taxon>
        <taxon>Bacillati</taxon>
        <taxon>Bacillota</taxon>
        <taxon>Bacilli</taxon>
        <taxon>Bacillales</taxon>
        <taxon>Staphylococcaceae</taxon>
        <taxon>Staphylococcus</taxon>
    </lineage>
</organism>
<evidence type="ECO:0000256" key="1">
    <source>
        <dbReference type="ARBA" id="ARBA00001784"/>
    </source>
</evidence>
<evidence type="ECO:0000256" key="5">
    <source>
        <dbReference type="ARBA" id="ARBA00020164"/>
    </source>
</evidence>
<evidence type="ECO:0000256" key="4">
    <source>
        <dbReference type="ARBA" id="ARBA00013204"/>
    </source>
</evidence>
<dbReference type="EC" id="4.1.1.5" evidence="4 9"/>
<keyword evidence="7 9" id="KW-0005">Acetoin biosynthesis</keyword>
<comment type="similarity">
    <text evidence="3 9">Belongs to the alpha-acetolactate decarboxylase family.</text>
</comment>
<dbReference type="PIRSF" id="PIRSF001332">
    <property type="entry name" value="Acetolac_decarb"/>
    <property type="match status" value="1"/>
</dbReference>
<comment type="caution">
    <text evidence="10">The sequence shown here is derived from an EMBL/GenBank/DDBJ whole genome shotgun (WGS) entry which is preliminary data.</text>
</comment>